<dbReference type="InterPro" id="IPR044952">
    <property type="entry name" value="SUV2"/>
</dbReference>
<reference evidence="4" key="1">
    <citation type="journal article" date="2019" name="Nat. Commun.">
        <title>The genome of broomcorn millet.</title>
        <authorList>
            <person name="Zou C."/>
            <person name="Miki D."/>
            <person name="Li D."/>
            <person name="Tang Q."/>
            <person name="Xiao L."/>
            <person name="Rajput S."/>
            <person name="Deng P."/>
            <person name="Jia W."/>
            <person name="Huang R."/>
            <person name="Zhang M."/>
            <person name="Sun Y."/>
            <person name="Hu J."/>
            <person name="Fu X."/>
            <person name="Schnable P.S."/>
            <person name="Li F."/>
            <person name="Zhang H."/>
            <person name="Feng B."/>
            <person name="Zhu X."/>
            <person name="Liu R."/>
            <person name="Schnable J.C."/>
            <person name="Zhu J.-K."/>
            <person name="Zhang H."/>
        </authorList>
    </citation>
    <scope>NUCLEOTIDE SEQUENCE [LARGE SCALE GENOMIC DNA]</scope>
</reference>
<protein>
    <recommendedName>
        <fullName evidence="5">Protein SENSITIVE TO UV 2</fullName>
    </recommendedName>
</protein>
<dbReference type="Proteomes" id="UP000275267">
    <property type="component" value="Unassembled WGS sequence"/>
</dbReference>
<proteinExistence type="predicted"/>
<dbReference type="OrthoDB" id="645074at2759"/>
<feature type="region of interest" description="Disordered" evidence="2">
    <location>
        <begin position="85"/>
        <end position="130"/>
    </location>
</feature>
<evidence type="ECO:0008006" key="5">
    <source>
        <dbReference type="Google" id="ProtNLM"/>
    </source>
</evidence>
<organism evidence="3 4">
    <name type="scientific">Panicum miliaceum</name>
    <name type="common">Proso millet</name>
    <name type="synonym">Broomcorn millet</name>
    <dbReference type="NCBI Taxonomy" id="4540"/>
    <lineage>
        <taxon>Eukaryota</taxon>
        <taxon>Viridiplantae</taxon>
        <taxon>Streptophyta</taxon>
        <taxon>Embryophyta</taxon>
        <taxon>Tracheophyta</taxon>
        <taxon>Spermatophyta</taxon>
        <taxon>Magnoliopsida</taxon>
        <taxon>Liliopsida</taxon>
        <taxon>Poales</taxon>
        <taxon>Poaceae</taxon>
        <taxon>PACMAD clade</taxon>
        <taxon>Panicoideae</taxon>
        <taxon>Panicodae</taxon>
        <taxon>Paniceae</taxon>
        <taxon>Panicinae</taxon>
        <taxon>Panicum</taxon>
        <taxon>Panicum sect. Panicum</taxon>
    </lineage>
</organism>
<feature type="compositionally biased region" description="Low complexity" evidence="2">
    <location>
        <begin position="50"/>
        <end position="59"/>
    </location>
</feature>
<feature type="coiled-coil region" evidence="1">
    <location>
        <begin position="148"/>
        <end position="213"/>
    </location>
</feature>
<dbReference type="PANTHER" id="PTHR35761">
    <property type="entry name" value="ATR INTERACTING PROTEIN"/>
    <property type="match status" value="1"/>
</dbReference>
<accession>A0A3L6RR10</accession>
<feature type="compositionally biased region" description="Pro residues" evidence="2">
    <location>
        <begin position="32"/>
        <end position="42"/>
    </location>
</feature>
<feature type="region of interest" description="Disordered" evidence="2">
    <location>
        <begin position="24"/>
        <end position="59"/>
    </location>
</feature>
<sequence length="712" mass="78867">MGGIVDEDWEDATFLDELFRATDDAVASRNPNPTPTPAPTPVPVSCLPPATSASASTSTSVSYLPAASAPVSYLPAASYPSPALSFSPPRELTQRPPLPQPSSASSDGEAMAMVGRGFSPPRELSQRPAPEESDFAIVAESGPAGVRVSAKERETRELERLKRELSRVSKQVNDLKNECTELRKDRAKKDIQIKAKEVEIQNLKKANVFANKDVCGAGMDIDQSFHDPVNGALHAGGSSWASTRRTDKTNGKDNDANSLQVDLYLKHRDQTDLPEAMELRRHTMIDNGISTSGVLSLEENTHFEPRSIMCKEIKAIGVQTDSTSDSGHLECKKISVERISSDLRAIWGMPTNSLSRRNLISKIIVSCSEEFLSLLQCTRLTDNCQTSSEASSSMNEAISQVYDMFIKMNNEKIPIQTFLEALLNLCTFDNAAIVSRTLRILLSILQHLLNYGTKSSERTNVSVEPYANIHMEDNHKDSSALLSPLDAENLLRQHSMSLRFAFWSSVFTVMLQIVVKYSEETIRTDALSVMILILRTTDPKEERHSFIIEDASLQKLFLQDEWHNEIELCRLVIVLLAYIASSGKLGYEMLLGPVSARGASFLELIMQVLASQMQYETQELLKERCLLMREALILLNRLASHANFSKPTLEVLTSSKLCATLTIDVANRLPQIRMANDLAELAQKFRSRVYAFLEEKPLAIDGPNPGAAKFIS</sequence>
<evidence type="ECO:0000313" key="4">
    <source>
        <dbReference type="Proteomes" id="UP000275267"/>
    </source>
</evidence>
<evidence type="ECO:0000256" key="1">
    <source>
        <dbReference type="SAM" id="Coils"/>
    </source>
</evidence>
<gene>
    <name evidence="3" type="ORF">C2845_PM11G13470</name>
</gene>
<dbReference type="STRING" id="4540.A0A3L6RR10"/>
<feature type="compositionally biased region" description="Basic and acidic residues" evidence="2">
    <location>
        <begin position="244"/>
        <end position="255"/>
    </location>
</feature>
<dbReference type="GO" id="GO:0006974">
    <property type="term" value="P:DNA damage response"/>
    <property type="evidence" value="ECO:0007669"/>
    <property type="project" value="InterPro"/>
</dbReference>
<feature type="region of interest" description="Disordered" evidence="2">
    <location>
        <begin position="234"/>
        <end position="256"/>
    </location>
</feature>
<dbReference type="EMBL" id="PQIB02000007">
    <property type="protein sequence ID" value="RLN08266.1"/>
    <property type="molecule type" value="Genomic_DNA"/>
</dbReference>
<dbReference type="PANTHER" id="PTHR35761:SF1">
    <property type="entry name" value="PROTEIN SENSITIVE TO UV 2"/>
    <property type="match status" value="1"/>
</dbReference>
<comment type="caution">
    <text evidence="3">The sequence shown here is derived from an EMBL/GenBank/DDBJ whole genome shotgun (WGS) entry which is preliminary data.</text>
</comment>
<evidence type="ECO:0000256" key="2">
    <source>
        <dbReference type="SAM" id="MobiDB-lite"/>
    </source>
</evidence>
<dbReference type="AlphaFoldDB" id="A0A3L6RR10"/>
<name>A0A3L6RR10_PANMI</name>
<keyword evidence="4" id="KW-1185">Reference proteome</keyword>
<evidence type="ECO:0000313" key="3">
    <source>
        <dbReference type="EMBL" id="RLN08266.1"/>
    </source>
</evidence>
<keyword evidence="1" id="KW-0175">Coiled coil</keyword>